<keyword evidence="1" id="KW-0472">Membrane</keyword>
<keyword evidence="1" id="KW-0812">Transmembrane</keyword>
<feature type="transmembrane region" description="Helical" evidence="1">
    <location>
        <begin position="7"/>
        <end position="28"/>
    </location>
</feature>
<evidence type="ECO:0000313" key="3">
    <source>
        <dbReference type="Proteomes" id="UP001529235"/>
    </source>
</evidence>
<keyword evidence="1" id="KW-1133">Transmembrane helix</keyword>
<dbReference type="InterPro" id="IPR014721">
    <property type="entry name" value="Ribsml_uS5_D2-typ_fold_subgr"/>
</dbReference>
<evidence type="ECO:0000313" key="2">
    <source>
        <dbReference type="EMBL" id="MDK6028049.1"/>
    </source>
</evidence>
<evidence type="ECO:0008006" key="4">
    <source>
        <dbReference type="Google" id="ProtNLM"/>
    </source>
</evidence>
<keyword evidence="3" id="KW-1185">Reference proteome</keyword>
<dbReference type="AlphaFoldDB" id="A0ABD4Z4C0"/>
<evidence type="ECO:0000256" key="1">
    <source>
        <dbReference type="SAM" id="Phobius"/>
    </source>
</evidence>
<dbReference type="InterPro" id="IPR020568">
    <property type="entry name" value="Ribosomal_Su5_D2-typ_SF"/>
</dbReference>
<dbReference type="Proteomes" id="UP001529235">
    <property type="component" value="Unassembled WGS sequence"/>
</dbReference>
<organism evidence="2 3">
    <name type="scientific">Ignisphaera cupida</name>
    <dbReference type="NCBI Taxonomy" id="3050454"/>
    <lineage>
        <taxon>Archaea</taxon>
        <taxon>Thermoproteota</taxon>
        <taxon>Thermoprotei</taxon>
        <taxon>Desulfurococcales</taxon>
        <taxon>Desulfurococcaceae</taxon>
        <taxon>Ignisphaera</taxon>
    </lineage>
</organism>
<proteinExistence type="predicted"/>
<dbReference type="SUPFAM" id="SSF54211">
    <property type="entry name" value="Ribosomal protein S5 domain 2-like"/>
    <property type="match status" value="1"/>
</dbReference>
<comment type="caution">
    <text evidence="2">The sequence shown here is derived from an EMBL/GenBank/DDBJ whole genome shotgun (WGS) entry which is preliminary data.</text>
</comment>
<dbReference type="RefSeq" id="WP_285273023.1">
    <property type="nucleotide sequence ID" value="NZ_JASNVW010000001.1"/>
</dbReference>
<reference evidence="2 3" key="1">
    <citation type="submission" date="2023-05" db="EMBL/GenBank/DDBJ databases">
        <title>A new hyperthermophilic archaea 'Ignisphaera cupida' sp. nov. and description of the family 'Ignisphaeraceae' fam. nov.</title>
        <authorList>
            <person name="Podosokorskaya O.A."/>
            <person name="Elcheninov A.G."/>
            <person name="Klukina A."/>
            <person name="Merkel A.Y."/>
        </authorList>
    </citation>
    <scope>NUCLEOTIDE SEQUENCE [LARGE SCALE GENOMIC DNA]</scope>
    <source>
        <strain evidence="2 3">4213-co</strain>
    </source>
</reference>
<feature type="transmembrane region" description="Helical" evidence="1">
    <location>
        <begin position="515"/>
        <end position="535"/>
    </location>
</feature>
<dbReference type="EMBL" id="JASNVW010000001">
    <property type="protein sequence ID" value="MDK6028049.1"/>
    <property type="molecule type" value="Genomic_DNA"/>
</dbReference>
<sequence>MIFKTCCRIFVSTTLVILMILLNISSIYTSLRADNNTSCIDTYFLAVSEKMGVGEAVPVKICLKHSSVFRVHIQGVEYDESLLNSFVVAGYALNKICKVGLGEVTVSIRSSGSAKGASASLAFAISLYRIYNRYDNGLWSATGVVSIDGFIDAVAGLNEKIAAATSAGIKRVYTPMINGVVNTTAVVPIASLLDICGANVDETGEVYVNTTLLKIVNQFFKNATIYFSEEAMKIAKAIGNENVNKYLDDAMKKVQAAASKDEWYTAASMAYSVYVTILKEYFSLQSAKNLKNYIRQCNSNLSNIYQLLENLKTIKSSAIPFLVMAIDRVTQAKYYLNLINTTQGLDKSIIASAYGRILTAIQWLDLAMTINVSGSGKLYSFRDVKNALANALNVVSSIVEFNKTYSILTLDGLASTRAYLYSRLPETYKQYVKDSLRKLFKIYSRMLDINLVTVPYLYYQYSNYVDDSNSVYLLSMATLESSLIVMVLEIVSNNFGVGITSVTSYATFLRMLHDIVLYELISLYAVFLAALLKLLDVVK</sequence>
<dbReference type="Gene3D" id="3.30.230.10">
    <property type="match status" value="1"/>
</dbReference>
<gene>
    <name evidence="2" type="ORF">QPL79_01545</name>
</gene>
<accession>A0ABD4Z4C0</accession>
<name>A0ABD4Z4C0_9CREN</name>
<protein>
    <recommendedName>
        <fullName evidence="4">Lon proteolytic domain-containing protein</fullName>
    </recommendedName>
</protein>